<comment type="caution">
    <text evidence="1">The sequence shown here is derived from an EMBL/GenBank/DDBJ whole genome shotgun (WGS) entry which is preliminary data.</text>
</comment>
<evidence type="ECO:0000313" key="1">
    <source>
        <dbReference type="EMBL" id="MFC0628678.1"/>
    </source>
</evidence>
<evidence type="ECO:0000313" key="2">
    <source>
        <dbReference type="Proteomes" id="UP001589890"/>
    </source>
</evidence>
<name>A0ABV6QVK9_9ACTN</name>
<accession>A0ABV6QVK9</accession>
<proteinExistence type="predicted"/>
<gene>
    <name evidence="1" type="ORF">ACFFGN_31720</name>
</gene>
<reference evidence="1 2" key="1">
    <citation type="submission" date="2024-09" db="EMBL/GenBank/DDBJ databases">
        <authorList>
            <person name="Sun Q."/>
            <person name="Mori K."/>
        </authorList>
    </citation>
    <scope>NUCLEOTIDE SEQUENCE [LARGE SCALE GENOMIC DNA]</scope>
    <source>
        <strain evidence="1 2">CGMCC 1.15906</strain>
    </source>
</reference>
<dbReference type="RefSeq" id="WP_380055422.1">
    <property type="nucleotide sequence ID" value="NZ_JBHLTC010000040.1"/>
</dbReference>
<protein>
    <submittedName>
        <fullName evidence="1">Uncharacterized protein</fullName>
    </submittedName>
</protein>
<dbReference type="EMBL" id="JBHLTC010000040">
    <property type="protein sequence ID" value="MFC0628678.1"/>
    <property type="molecule type" value="Genomic_DNA"/>
</dbReference>
<organism evidence="1 2">
    <name type="scientific">Kribbella deserti</name>
    <dbReference type="NCBI Taxonomy" id="1926257"/>
    <lineage>
        <taxon>Bacteria</taxon>
        <taxon>Bacillati</taxon>
        <taxon>Actinomycetota</taxon>
        <taxon>Actinomycetes</taxon>
        <taxon>Propionibacteriales</taxon>
        <taxon>Kribbellaceae</taxon>
        <taxon>Kribbella</taxon>
    </lineage>
</organism>
<sequence>MNLLEDEVGQPRRRVRVWFGEHVIAEHVGAVAIAERWEQMMRRRFTGLRVTTEDLPTRFTNHH</sequence>
<keyword evidence="2" id="KW-1185">Reference proteome</keyword>
<dbReference type="Proteomes" id="UP001589890">
    <property type="component" value="Unassembled WGS sequence"/>
</dbReference>